<evidence type="ECO:0000313" key="4">
    <source>
        <dbReference type="EMBL" id="RTY36319.1"/>
    </source>
</evidence>
<organism evidence="4 5">
    <name type="scientific">Chlorobium phaeovibrioides</name>
    <dbReference type="NCBI Taxonomy" id="1094"/>
    <lineage>
        <taxon>Bacteria</taxon>
        <taxon>Pseudomonadati</taxon>
        <taxon>Chlorobiota</taxon>
        <taxon>Chlorobiia</taxon>
        <taxon>Chlorobiales</taxon>
        <taxon>Chlorobiaceae</taxon>
        <taxon>Chlorobium/Pelodictyon group</taxon>
        <taxon>Chlorobium</taxon>
    </lineage>
</organism>
<keyword evidence="7" id="KW-1185">Reference proteome</keyword>
<dbReference type="Proteomes" id="UP000489351">
    <property type="component" value="Unassembled WGS sequence"/>
</dbReference>
<dbReference type="OMA" id="CRKENEM"/>
<evidence type="ECO:0000313" key="7">
    <source>
        <dbReference type="Proteomes" id="UP000489351"/>
    </source>
</evidence>
<evidence type="ECO:0000313" key="6">
    <source>
        <dbReference type="Proteomes" id="UP000327458"/>
    </source>
</evidence>
<reference evidence="4 5" key="1">
    <citation type="submission" date="2018-12" db="EMBL/GenBank/DDBJ databases">
        <authorList>
            <person name="Lunina O.N."/>
            <person name="Grouzdev D.S."/>
            <person name="Gorlenko V.M."/>
            <person name="Savvichev A.S."/>
        </authorList>
    </citation>
    <scope>NUCLEOTIDE SEQUENCE [LARGE SCALE GENOMIC DNA]</scope>
    <source>
        <strain evidence="4 5">BrKhr-17</strain>
    </source>
</reference>
<dbReference type="AlphaFoldDB" id="A0A3S0L502"/>
<dbReference type="RefSeq" id="WP_011890351.1">
    <property type="nucleotide sequence ID" value="NZ_CP041698.1"/>
</dbReference>
<evidence type="ECO:0000313" key="3">
    <source>
        <dbReference type="EMBL" id="MWV54890.1"/>
    </source>
</evidence>
<evidence type="ECO:0000313" key="2">
    <source>
        <dbReference type="EMBL" id="KAA6232773.1"/>
    </source>
</evidence>
<dbReference type="Proteomes" id="UP000279908">
    <property type="component" value="Unassembled WGS sequence"/>
</dbReference>
<reference evidence="3 7" key="3">
    <citation type="submission" date="2019-11" db="EMBL/GenBank/DDBJ databases">
        <title>Green- and brown-colored morphotypes of Chlorobia in the stratified aquatic ecosystems of Kandalaksha Gulf (White Sea): A model for study of the accessory genome evolution.</title>
        <authorList>
            <person name="Grouzdev D.S."/>
        </authorList>
    </citation>
    <scope>NUCLEOTIDE SEQUENCE [LARGE SCALE GENOMIC DNA]</scope>
    <source>
        <strain evidence="3 7">ZM</strain>
    </source>
</reference>
<feature type="coiled-coil region" evidence="1">
    <location>
        <begin position="13"/>
        <end position="47"/>
    </location>
</feature>
<keyword evidence="1" id="KW-0175">Coiled coil</keyword>
<dbReference type="Proteomes" id="UP000327458">
    <property type="component" value="Unassembled WGS sequence"/>
</dbReference>
<evidence type="ECO:0000256" key="1">
    <source>
        <dbReference type="SAM" id="Coils"/>
    </source>
</evidence>
<dbReference type="EMBL" id="RXYK01000013">
    <property type="protein sequence ID" value="RTY36319.1"/>
    <property type="molecule type" value="Genomic_DNA"/>
</dbReference>
<reference evidence="2 6" key="2">
    <citation type="submission" date="2019-07" db="EMBL/GenBank/DDBJ databases">
        <title>Draft genome Sequence of Chlorobium phaeovibrioides sp. strain PhvTcv-s14, from the Phylum Chlorobi.</title>
        <authorList>
            <person name="Babenko V."/>
            <person name="Boldyreva D."/>
            <person name="Kanygina A."/>
            <person name="Selezneva O."/>
            <person name="Akopiyan T."/>
            <person name="Lunina O."/>
        </authorList>
    </citation>
    <scope>NUCLEOTIDE SEQUENCE [LARGE SCALE GENOMIC DNA]</scope>
    <source>
        <strain evidence="2 6">GrTcv12</strain>
    </source>
</reference>
<protein>
    <submittedName>
        <fullName evidence="4">Uncharacterized protein</fullName>
    </submittedName>
</protein>
<accession>A0A3S0L502</accession>
<evidence type="ECO:0000313" key="5">
    <source>
        <dbReference type="Proteomes" id="UP000279908"/>
    </source>
</evidence>
<dbReference type="EMBL" id="VMRG01000001">
    <property type="protein sequence ID" value="KAA6232773.1"/>
    <property type="molecule type" value="Genomic_DNA"/>
</dbReference>
<gene>
    <name evidence="4" type="ORF">EKD02_07985</name>
    <name evidence="2" type="ORF">FP507_06625</name>
    <name evidence="3" type="ORF">GJ685_07430</name>
</gene>
<proteinExistence type="predicted"/>
<sequence length="101" mass="11449">MPEREGENTAAPLSQLEAKIRALMSRLQESRRENEILKSELASLENILRTYKLPGGSGISPDEEKGSLSDPVPYAEKQQMKQKLLLLLQKIEMELRNNQTV</sequence>
<name>A0A3S0L502_CHLPH</name>
<dbReference type="EMBL" id="WUBZ01000024">
    <property type="protein sequence ID" value="MWV54890.1"/>
    <property type="molecule type" value="Genomic_DNA"/>
</dbReference>
<comment type="caution">
    <text evidence="4">The sequence shown here is derived from an EMBL/GenBank/DDBJ whole genome shotgun (WGS) entry which is preliminary data.</text>
</comment>